<reference evidence="2" key="2">
    <citation type="submission" date="2024-05" db="EMBL/GenBank/DDBJ databases">
        <title>Rhodohalobacter halophilus gen. nov., sp. nov., a moderately halophilic member of the family Balneolaceae.</title>
        <authorList>
            <person name="Xia J."/>
        </authorList>
    </citation>
    <scope>NUCLEOTIDE SEQUENCE</scope>
    <source>
        <strain evidence="2">WB101</strain>
    </source>
</reference>
<dbReference type="InterPro" id="IPR038461">
    <property type="entry name" value="Schlafen_AlbA_2_dom_sf"/>
</dbReference>
<organism evidence="2 3">
    <name type="scientific">Rhodohalobacter sulfatireducens</name>
    <dbReference type="NCBI Taxonomy" id="2911366"/>
    <lineage>
        <taxon>Bacteria</taxon>
        <taxon>Pseudomonadati</taxon>
        <taxon>Balneolota</taxon>
        <taxon>Balneolia</taxon>
        <taxon>Balneolales</taxon>
        <taxon>Balneolaceae</taxon>
        <taxon>Rhodohalobacter</taxon>
    </lineage>
</organism>
<evidence type="ECO:0000313" key="2">
    <source>
        <dbReference type="EMBL" id="MCG2587016.1"/>
    </source>
</evidence>
<keyword evidence="2" id="KW-0547">Nucleotide-binding</keyword>
<dbReference type="PANTHER" id="PTHR30595">
    <property type="entry name" value="GLPR-RELATED TRANSCRIPTIONAL REPRESSOR"/>
    <property type="match status" value="1"/>
</dbReference>
<dbReference type="Gene3D" id="3.30.950.30">
    <property type="entry name" value="Schlafen, AAA domain"/>
    <property type="match status" value="1"/>
</dbReference>
<protein>
    <submittedName>
        <fullName evidence="2">ATP-binding protein</fullName>
    </submittedName>
</protein>
<dbReference type="PANTHER" id="PTHR30595:SF6">
    <property type="entry name" value="SCHLAFEN ALBA-2 DOMAIN-CONTAINING PROTEIN"/>
    <property type="match status" value="1"/>
</dbReference>
<sequence length="225" mass="25516">MMLPNGEITISSMTPADLRNLIQTGEGKYLEFKKTTPSTGKIAREIAAFANTKGGTILVGVDDHKNITGVSAYFEEEYVLHKAAFEYCVPAVEIEIELIHSGSLDVMVVRVPEAEKKPVYNKSKKKRLVFVRRDDKSVLASDEQAEILKNRYSDEGVTFEYGEREQMLFRYLNEYGEITVLKYSQLINVTTYRASKILVNLVSAGVLKLFNRSETDYYTFSHTTK</sequence>
<accession>A0ABS9K847</accession>
<reference evidence="2" key="1">
    <citation type="submission" date="2022-01" db="EMBL/GenBank/DDBJ databases">
        <authorList>
            <person name="Wang Y."/>
        </authorList>
    </citation>
    <scope>NUCLEOTIDE SEQUENCE</scope>
    <source>
        <strain evidence="2">WB101</strain>
    </source>
</reference>
<evidence type="ECO:0000259" key="1">
    <source>
        <dbReference type="Pfam" id="PF04326"/>
    </source>
</evidence>
<proteinExistence type="predicted"/>
<keyword evidence="2" id="KW-0067">ATP-binding</keyword>
<dbReference type="Proteomes" id="UP001165366">
    <property type="component" value="Unassembled WGS sequence"/>
</dbReference>
<name>A0ABS9K847_9BACT</name>
<gene>
    <name evidence="2" type="ORF">L6773_00460</name>
</gene>
<keyword evidence="3" id="KW-1185">Reference proteome</keyword>
<dbReference type="InterPro" id="IPR007421">
    <property type="entry name" value="Schlafen_AlbA_2_dom"/>
</dbReference>
<dbReference type="EMBL" id="JAKLWS010000001">
    <property type="protein sequence ID" value="MCG2587016.1"/>
    <property type="molecule type" value="Genomic_DNA"/>
</dbReference>
<comment type="caution">
    <text evidence="2">The sequence shown here is derived from an EMBL/GenBank/DDBJ whole genome shotgun (WGS) entry which is preliminary data.</text>
</comment>
<evidence type="ECO:0000313" key="3">
    <source>
        <dbReference type="Proteomes" id="UP001165366"/>
    </source>
</evidence>
<dbReference type="Pfam" id="PF04326">
    <property type="entry name" value="SLFN_AlbA_2"/>
    <property type="match status" value="1"/>
</dbReference>
<dbReference type="GO" id="GO:0005524">
    <property type="term" value="F:ATP binding"/>
    <property type="evidence" value="ECO:0007669"/>
    <property type="project" value="UniProtKB-KW"/>
</dbReference>
<feature type="domain" description="Schlafen AlbA-2" evidence="1">
    <location>
        <begin position="26"/>
        <end position="139"/>
    </location>
</feature>